<feature type="signal peptide" evidence="4">
    <location>
        <begin position="1"/>
        <end position="16"/>
    </location>
</feature>
<evidence type="ECO:0000256" key="1">
    <source>
        <dbReference type="ARBA" id="ARBA00022737"/>
    </source>
</evidence>
<dbReference type="OrthoDB" id="3245100at2759"/>
<organism evidence="6 7">
    <name type="scientific">Phtheirospermum japonicum</name>
    <dbReference type="NCBI Taxonomy" id="374723"/>
    <lineage>
        <taxon>Eukaryota</taxon>
        <taxon>Viridiplantae</taxon>
        <taxon>Streptophyta</taxon>
        <taxon>Embryophyta</taxon>
        <taxon>Tracheophyta</taxon>
        <taxon>Spermatophyta</taxon>
        <taxon>Magnoliopsida</taxon>
        <taxon>eudicotyledons</taxon>
        <taxon>Gunneridae</taxon>
        <taxon>Pentapetalae</taxon>
        <taxon>asterids</taxon>
        <taxon>lamiids</taxon>
        <taxon>Lamiales</taxon>
        <taxon>Orobanchaceae</taxon>
        <taxon>Orobanchaceae incertae sedis</taxon>
        <taxon>Phtheirospermum</taxon>
    </lineage>
</organism>
<evidence type="ECO:0000256" key="2">
    <source>
        <dbReference type="ARBA" id="ARBA00022786"/>
    </source>
</evidence>
<evidence type="ECO:0000313" key="6">
    <source>
        <dbReference type="EMBL" id="GFQ08783.1"/>
    </source>
</evidence>
<dbReference type="EMBL" id="BMAC01009627">
    <property type="protein sequence ID" value="GFQ08783.1"/>
    <property type="molecule type" value="Genomic_DNA"/>
</dbReference>
<evidence type="ECO:0000259" key="5">
    <source>
        <dbReference type="Pfam" id="PF25598"/>
    </source>
</evidence>
<feature type="repeat" description="ARM" evidence="3">
    <location>
        <begin position="72"/>
        <end position="101"/>
    </location>
</feature>
<dbReference type="PROSITE" id="PS50176">
    <property type="entry name" value="ARM_REPEAT"/>
    <property type="match status" value="1"/>
</dbReference>
<evidence type="ECO:0000256" key="3">
    <source>
        <dbReference type="PROSITE-ProRule" id="PRU00259"/>
    </source>
</evidence>
<name>A0A830DDM4_9LAMI</name>
<dbReference type="AlphaFoldDB" id="A0A830DDM4"/>
<gene>
    <name evidence="6" type="ORF">PHJA_003022300</name>
</gene>
<feature type="domain" description="U-box" evidence="5">
    <location>
        <begin position="28"/>
        <end position="192"/>
    </location>
</feature>
<dbReference type="SMART" id="SM00185">
    <property type="entry name" value="ARM"/>
    <property type="match status" value="3"/>
</dbReference>
<sequence>MEISLTALLVLSTCSANKLRIASSGAIQLILQFLDSRFTTVCISTRAKLDIISTLHNLSTCPQMISTILACGGLNTLNQLIYESEKSSDLVEKATGFLETIVFRSKVALNQVGESGVVIPMLVEAVEDGSAACREYAVGILLLICQSCRERYRGMILNEGAMAGMMQLSVNGTRIAREKAKELISLLRDRDSGRSSSSMSMDMRTKSEALEELMRQIDEEESGGIQMVEEMIAKLRT</sequence>
<evidence type="ECO:0000313" key="7">
    <source>
        <dbReference type="Proteomes" id="UP000653305"/>
    </source>
</evidence>
<dbReference type="InterPro" id="IPR011989">
    <property type="entry name" value="ARM-like"/>
</dbReference>
<dbReference type="SUPFAM" id="SSF48371">
    <property type="entry name" value="ARM repeat"/>
    <property type="match status" value="1"/>
</dbReference>
<dbReference type="PANTHER" id="PTHR23315">
    <property type="entry name" value="U BOX DOMAIN-CONTAINING"/>
    <property type="match status" value="1"/>
</dbReference>
<keyword evidence="2" id="KW-0833">Ubl conjugation pathway</keyword>
<dbReference type="Gene3D" id="1.25.10.10">
    <property type="entry name" value="Leucine-rich Repeat Variant"/>
    <property type="match status" value="1"/>
</dbReference>
<evidence type="ECO:0000256" key="4">
    <source>
        <dbReference type="SAM" id="SignalP"/>
    </source>
</evidence>
<dbReference type="Proteomes" id="UP000653305">
    <property type="component" value="Unassembled WGS sequence"/>
</dbReference>
<accession>A0A830DDM4</accession>
<feature type="chain" id="PRO_5032999155" evidence="4">
    <location>
        <begin position="17"/>
        <end position="237"/>
    </location>
</feature>
<keyword evidence="7" id="KW-1185">Reference proteome</keyword>
<keyword evidence="1" id="KW-0677">Repeat</keyword>
<protein>
    <submittedName>
        <fullName evidence="6">U-box domain-containing protein 4</fullName>
    </submittedName>
</protein>
<dbReference type="InterPro" id="IPR016024">
    <property type="entry name" value="ARM-type_fold"/>
</dbReference>
<dbReference type="InterPro" id="IPR058678">
    <property type="entry name" value="ARM_PUB"/>
</dbReference>
<proteinExistence type="predicted"/>
<dbReference type="Pfam" id="PF25598">
    <property type="entry name" value="ARM_PUB"/>
    <property type="match status" value="1"/>
</dbReference>
<dbReference type="PANTHER" id="PTHR23315:SF120">
    <property type="entry name" value="ARM REPEAT SUPERFAMILY PROTEIN"/>
    <property type="match status" value="1"/>
</dbReference>
<reference evidence="6" key="1">
    <citation type="submission" date="2020-07" db="EMBL/GenBank/DDBJ databases">
        <title>Ethylene signaling mediates host invasion by parasitic plants.</title>
        <authorList>
            <person name="Yoshida S."/>
        </authorList>
    </citation>
    <scope>NUCLEOTIDE SEQUENCE</scope>
    <source>
        <strain evidence="6">Okayama</strain>
    </source>
</reference>
<dbReference type="InterPro" id="IPR000225">
    <property type="entry name" value="Armadillo"/>
</dbReference>
<keyword evidence="4" id="KW-0732">Signal</keyword>
<comment type="caution">
    <text evidence="6">The sequence shown here is derived from an EMBL/GenBank/DDBJ whole genome shotgun (WGS) entry which is preliminary data.</text>
</comment>